<gene>
    <name evidence="1" type="ORF">LCGC14_1247110</name>
</gene>
<organism evidence="1">
    <name type="scientific">marine sediment metagenome</name>
    <dbReference type="NCBI Taxonomy" id="412755"/>
    <lineage>
        <taxon>unclassified sequences</taxon>
        <taxon>metagenomes</taxon>
        <taxon>ecological metagenomes</taxon>
    </lineage>
</organism>
<protein>
    <submittedName>
        <fullName evidence="1">Uncharacterized protein</fullName>
    </submittedName>
</protein>
<accession>A0A0F9NLE2</accession>
<reference evidence="1" key="1">
    <citation type="journal article" date="2015" name="Nature">
        <title>Complex archaea that bridge the gap between prokaryotes and eukaryotes.</title>
        <authorList>
            <person name="Spang A."/>
            <person name="Saw J.H."/>
            <person name="Jorgensen S.L."/>
            <person name="Zaremba-Niedzwiedzka K."/>
            <person name="Martijn J."/>
            <person name="Lind A.E."/>
            <person name="van Eijk R."/>
            <person name="Schleper C."/>
            <person name="Guy L."/>
            <person name="Ettema T.J."/>
        </authorList>
    </citation>
    <scope>NUCLEOTIDE SEQUENCE</scope>
</reference>
<comment type="caution">
    <text evidence="1">The sequence shown here is derived from an EMBL/GenBank/DDBJ whole genome shotgun (WGS) entry which is preliminary data.</text>
</comment>
<proteinExistence type="predicted"/>
<name>A0A0F9NLE2_9ZZZZ</name>
<dbReference type="AlphaFoldDB" id="A0A0F9NLE2"/>
<dbReference type="EMBL" id="LAZR01006796">
    <property type="protein sequence ID" value="KKM89595.1"/>
    <property type="molecule type" value="Genomic_DNA"/>
</dbReference>
<sequence>MARLFKERPPESYRPFVSGGRTYRPKGFYTFKKNAEFVAGELRKAGYLARVKESRRQAAVGLPFHIVYVVYRARKGRG</sequence>
<evidence type="ECO:0000313" key="1">
    <source>
        <dbReference type="EMBL" id="KKM89595.1"/>
    </source>
</evidence>